<dbReference type="PANTHER" id="PTHR45688">
    <property type="match status" value="1"/>
</dbReference>
<keyword evidence="6" id="KW-1185">Reference proteome</keyword>
<dbReference type="Pfam" id="PF01636">
    <property type="entry name" value="APH"/>
    <property type="match status" value="1"/>
</dbReference>
<keyword evidence="5" id="KW-0032">Aminotransferase</keyword>
<dbReference type="Gene3D" id="3.40.640.10">
    <property type="entry name" value="Type I PLP-dependent aspartate aminotransferase-like (Major domain)"/>
    <property type="match status" value="1"/>
</dbReference>
<dbReference type="RefSeq" id="WP_009183637.1">
    <property type="nucleotide sequence ID" value="NZ_AMGM01000005.1"/>
</dbReference>
<dbReference type="Proteomes" id="UP000004478">
    <property type="component" value="Unassembled WGS sequence"/>
</dbReference>
<dbReference type="AlphaFoldDB" id="K1LKG9"/>
<evidence type="ECO:0000256" key="2">
    <source>
        <dbReference type="ARBA" id="ARBA00008954"/>
    </source>
</evidence>
<organism evidence="5 6">
    <name type="scientific">Cecembia lonarensis (strain CCUG 58316 / KCTC 22772 / LW9)</name>
    <dbReference type="NCBI Taxonomy" id="1225176"/>
    <lineage>
        <taxon>Bacteria</taxon>
        <taxon>Pseudomonadati</taxon>
        <taxon>Bacteroidota</taxon>
        <taxon>Cytophagia</taxon>
        <taxon>Cytophagales</taxon>
        <taxon>Cyclobacteriaceae</taxon>
        <taxon>Cecembia</taxon>
    </lineage>
</organism>
<dbReference type="PATRIC" id="fig|1225176.3.peg.629"/>
<comment type="caution">
    <text evidence="5">The sequence shown here is derived from an EMBL/GenBank/DDBJ whole genome shotgun (WGS) entry which is preliminary data.</text>
</comment>
<feature type="domain" description="Aminoglycoside phosphotransferase" evidence="4">
    <location>
        <begin position="20"/>
        <end position="249"/>
    </location>
</feature>
<dbReference type="SUPFAM" id="SSF53383">
    <property type="entry name" value="PLP-dependent transferases"/>
    <property type="match status" value="1"/>
</dbReference>
<dbReference type="PROSITE" id="PS00600">
    <property type="entry name" value="AA_TRANSFER_CLASS_3"/>
    <property type="match status" value="1"/>
</dbReference>
<dbReference type="InterPro" id="IPR015421">
    <property type="entry name" value="PyrdxlP-dep_Trfase_major"/>
</dbReference>
<dbReference type="InterPro" id="IPR049704">
    <property type="entry name" value="Aminotrans_3_PPA_site"/>
</dbReference>
<evidence type="ECO:0000313" key="6">
    <source>
        <dbReference type="Proteomes" id="UP000004478"/>
    </source>
</evidence>
<evidence type="ECO:0000313" key="5">
    <source>
        <dbReference type="EMBL" id="EKB50843.1"/>
    </source>
</evidence>
<sequence>MLGLIKTYLNVEVHNFKKLNGYDNANYLIDTKEGKLIFKTYPYSEKTFDLLQAETDILHSLQHQFKSRIPNPVPFEDGLYVKLMEWDGQKLIGRLLTFLEGEFFGNLNPEAAEYQGLGRFLAELDLELGKKSSYILESRKWEWDLQYLELIQKYLDDIPSAKERNTVKYFLQQYEEVVRPLLPHLRKSIIYNDANEWNLLLNQDNQVALIDFGDLAFSPLINELAVAMTYAAYDKEAYLPPCIALLQGYHEVLPLEDKELGLLYYLIAARLCISVCNAAHARKTDPENSYASISENKAWKMLYAWLKFNPKLVENSFREAVGFPTKPITTLEESLHDRQKYLSKILSVSYSQPIHMERAAFQYMYDAYGHTFLDAYNNIPHVGHSHPKVVEAGQRQMGKLNTNTRYLYDLLPQYAEKLLAKFPTSLNRVFFVNSGSAASDLAIRMAKWHTKREGIAVVEHGYHGNTQISIDISDYKFSNPKGQGQKDYILKVPIPDTYRGKHAGSEIPGKEYAKEAQALMDHFHWPLAAFIAEPIVGCGGQVPLAEGYLHELYPAVRAQGGLCISDEVQTGFGRVGEHFWGFEQHGVVPDMVILGKPMGNGHPMGAVVCTQEVAESFEKGVEFFSSFGGNPVSCAIGLAVLDVMEEEGLQENAKLVGNYYKSLFEQLKQQYASLGDVRGSGLFLGVDLVKPGTKEEDEQLAKWIKNQLRERFILISTDGPKDSVLKTKPPLMFTRENALQVVEEMESILKNNRS</sequence>
<name>K1LKG9_CECL9</name>
<evidence type="ECO:0000256" key="1">
    <source>
        <dbReference type="ARBA" id="ARBA00001933"/>
    </source>
</evidence>
<dbReference type="GO" id="GO:0030170">
    <property type="term" value="F:pyridoxal phosphate binding"/>
    <property type="evidence" value="ECO:0007669"/>
    <property type="project" value="InterPro"/>
</dbReference>
<dbReference type="PANTHER" id="PTHR45688:SF13">
    <property type="entry name" value="ALANINE--GLYOXYLATE AMINOTRANSFERASE 2-LIKE"/>
    <property type="match status" value="1"/>
</dbReference>
<comment type="cofactor">
    <cofactor evidence="1">
        <name>pyridoxal 5'-phosphate</name>
        <dbReference type="ChEBI" id="CHEBI:597326"/>
    </cofactor>
</comment>
<protein>
    <submittedName>
        <fullName evidence="5">Acetylornithine/acetyl-lysine aminotransferase</fullName>
        <ecNumber evidence="5">2.6.1.-</ecNumber>
    </submittedName>
</protein>
<dbReference type="SUPFAM" id="SSF56112">
    <property type="entry name" value="Protein kinase-like (PK-like)"/>
    <property type="match status" value="1"/>
</dbReference>
<keyword evidence="5" id="KW-0808">Transferase</keyword>
<evidence type="ECO:0000256" key="3">
    <source>
        <dbReference type="ARBA" id="ARBA00022898"/>
    </source>
</evidence>
<evidence type="ECO:0000259" key="4">
    <source>
        <dbReference type="Pfam" id="PF01636"/>
    </source>
</evidence>
<accession>K1LKG9</accession>
<comment type="similarity">
    <text evidence="2">Belongs to the class-III pyridoxal-phosphate-dependent aminotransferase family.</text>
</comment>
<dbReference type="Pfam" id="PF00202">
    <property type="entry name" value="Aminotran_3"/>
    <property type="match status" value="1"/>
</dbReference>
<dbReference type="EMBL" id="AMGM01000005">
    <property type="protein sequence ID" value="EKB50843.1"/>
    <property type="molecule type" value="Genomic_DNA"/>
</dbReference>
<dbReference type="InterPro" id="IPR011009">
    <property type="entry name" value="Kinase-like_dom_sf"/>
</dbReference>
<dbReference type="GO" id="GO:0008483">
    <property type="term" value="F:transaminase activity"/>
    <property type="evidence" value="ECO:0007669"/>
    <property type="project" value="UniProtKB-KW"/>
</dbReference>
<reference evidence="5 6" key="1">
    <citation type="journal article" date="2012" name="J. Bacteriol.">
        <title>Draft Genome Sequence of Cecembia lonarensis Strain LW9T, Isolated from Lonar Lake, a Haloalkaline Lake in India.</title>
        <authorList>
            <person name="Shivaji S."/>
            <person name="Ara S."/>
            <person name="Singh A."/>
            <person name="Pinnaka A.K."/>
        </authorList>
    </citation>
    <scope>NUCLEOTIDE SEQUENCE [LARGE SCALE GENOMIC DNA]</scope>
    <source>
        <strain evidence="5 6">LW9</strain>
    </source>
</reference>
<dbReference type="InterPro" id="IPR002575">
    <property type="entry name" value="Aminoglycoside_PTrfase"/>
</dbReference>
<dbReference type="CDD" id="cd00610">
    <property type="entry name" value="OAT_like"/>
    <property type="match status" value="1"/>
</dbReference>
<dbReference type="Gene3D" id="3.90.1200.10">
    <property type="match status" value="1"/>
</dbReference>
<gene>
    <name evidence="5" type="primary">argD_1</name>
    <name evidence="5" type="ORF">B879_00588</name>
</gene>
<proteinExistence type="inferred from homology"/>
<dbReference type="InterPro" id="IPR015424">
    <property type="entry name" value="PyrdxlP-dep_Trfase"/>
</dbReference>
<keyword evidence="3" id="KW-0663">Pyridoxal phosphate</keyword>
<dbReference type="OrthoDB" id="9801052at2"/>
<dbReference type="InterPro" id="IPR015422">
    <property type="entry name" value="PyrdxlP-dep_Trfase_small"/>
</dbReference>
<dbReference type="InterPro" id="IPR005814">
    <property type="entry name" value="Aminotrans_3"/>
</dbReference>
<dbReference type="Gene3D" id="3.90.1150.10">
    <property type="entry name" value="Aspartate Aminotransferase, domain 1"/>
    <property type="match status" value="1"/>
</dbReference>
<dbReference type="EC" id="2.6.1.-" evidence="5"/>
<dbReference type="Gene3D" id="3.30.200.20">
    <property type="entry name" value="Phosphorylase Kinase, domain 1"/>
    <property type="match status" value="1"/>
</dbReference>